<dbReference type="PIRSF" id="PIRSF017479">
    <property type="entry name" value="TRAPP_I_complex_Trs31"/>
    <property type="match status" value="1"/>
</dbReference>
<dbReference type="GO" id="GO:0006888">
    <property type="term" value="P:endoplasmic reticulum to Golgi vesicle-mediated transport"/>
    <property type="evidence" value="ECO:0007669"/>
    <property type="project" value="TreeGrafter"/>
</dbReference>
<sequence length="239" mass="27078">MGVGGAIILVMTSTPLVTPQSARFSIPQSSIASSVRASLLKRSSIYDKNLNRTKGAETSLSAFFFLFSELIQNVQRQVQAIPDLERKLNEHGYRVGQRSLELIIWRDRNSKRETRILSLLQFIHTFIWKSLFAKTADDLERSTENDDECMTVYYVFELISADMIYDNDPLVNRFISVPKEMSSLNCGAFVAGIIEAVLDGSQFPSRVTAHSSPTEAFPQRTVFLIKLDKSVLEREQFLK</sequence>
<name>A0A1U7LTN4_NEOID</name>
<proteinExistence type="inferred from homology"/>
<keyword evidence="4 7" id="KW-0256">Endoplasmic reticulum</keyword>
<keyword evidence="6 7" id="KW-0333">Golgi apparatus</keyword>
<dbReference type="Pfam" id="PF04051">
    <property type="entry name" value="TRAPP"/>
    <property type="match status" value="1"/>
</dbReference>
<evidence type="ECO:0000256" key="2">
    <source>
        <dbReference type="ARBA" id="ARBA00006218"/>
    </source>
</evidence>
<dbReference type="SUPFAM" id="SSF111126">
    <property type="entry name" value="Ligand-binding domain in the NO signalling and Golgi transport"/>
    <property type="match status" value="1"/>
</dbReference>
<keyword evidence="3 7" id="KW-0813">Transport</keyword>
<dbReference type="InterPro" id="IPR016696">
    <property type="entry name" value="TRAPP-I_su5"/>
</dbReference>
<gene>
    <name evidence="8" type="ORF">NEOLI_000177</name>
</gene>
<organism evidence="8 9">
    <name type="scientific">Neolecta irregularis (strain DAH-3)</name>
    <dbReference type="NCBI Taxonomy" id="1198029"/>
    <lineage>
        <taxon>Eukaryota</taxon>
        <taxon>Fungi</taxon>
        <taxon>Dikarya</taxon>
        <taxon>Ascomycota</taxon>
        <taxon>Taphrinomycotina</taxon>
        <taxon>Neolectales</taxon>
        <taxon>Neolectaceae</taxon>
        <taxon>Neolecta</taxon>
    </lineage>
</organism>
<dbReference type="InterPro" id="IPR007194">
    <property type="entry name" value="TRAPP_component"/>
</dbReference>
<evidence type="ECO:0000256" key="6">
    <source>
        <dbReference type="ARBA" id="ARBA00023034"/>
    </source>
</evidence>
<comment type="subunit">
    <text evidence="7">Part of the multisubunit TRAPP (transport protein particle) complex.</text>
</comment>
<keyword evidence="5 7" id="KW-0931">ER-Golgi transport</keyword>
<dbReference type="GO" id="GO:1990071">
    <property type="term" value="C:TRAPPII protein complex"/>
    <property type="evidence" value="ECO:0007669"/>
    <property type="project" value="TreeGrafter"/>
</dbReference>
<dbReference type="GO" id="GO:0005783">
    <property type="term" value="C:endoplasmic reticulum"/>
    <property type="evidence" value="ECO:0007669"/>
    <property type="project" value="UniProtKB-SubCell"/>
</dbReference>
<evidence type="ECO:0000256" key="5">
    <source>
        <dbReference type="ARBA" id="ARBA00022892"/>
    </source>
</evidence>
<dbReference type="GO" id="GO:1990070">
    <property type="term" value="C:TRAPPI protein complex"/>
    <property type="evidence" value="ECO:0007669"/>
    <property type="project" value="TreeGrafter"/>
</dbReference>
<evidence type="ECO:0000256" key="4">
    <source>
        <dbReference type="ARBA" id="ARBA00022824"/>
    </source>
</evidence>
<evidence type="ECO:0000313" key="9">
    <source>
        <dbReference type="Proteomes" id="UP000186594"/>
    </source>
</evidence>
<comment type="function">
    <text evidence="7">Plays a key role in the late stages of endoplasmic reticulum to Golgi traffic.</text>
</comment>
<protein>
    <recommendedName>
        <fullName evidence="7">Trafficking protein particle complex subunit</fullName>
    </recommendedName>
</protein>
<reference evidence="8 9" key="1">
    <citation type="submission" date="2016-04" db="EMBL/GenBank/DDBJ databases">
        <title>Evolutionary innovation and constraint leading to complex multicellularity in the Ascomycota.</title>
        <authorList>
            <person name="Cisse O."/>
            <person name="Nguyen A."/>
            <person name="Hewitt D.A."/>
            <person name="Jedd G."/>
            <person name="Stajich J.E."/>
        </authorList>
    </citation>
    <scope>NUCLEOTIDE SEQUENCE [LARGE SCALE GENOMIC DNA]</scope>
    <source>
        <strain evidence="8 9">DAH-3</strain>
    </source>
</reference>
<dbReference type="Proteomes" id="UP000186594">
    <property type="component" value="Unassembled WGS sequence"/>
</dbReference>
<dbReference type="GO" id="GO:1990072">
    <property type="term" value="C:TRAPPIII protein complex"/>
    <property type="evidence" value="ECO:0007669"/>
    <property type="project" value="TreeGrafter"/>
</dbReference>
<keyword evidence="9" id="KW-1185">Reference proteome</keyword>
<dbReference type="OMA" id="YMVKFDD"/>
<dbReference type="STRING" id="1198029.A0A1U7LTN4"/>
<dbReference type="PANTHER" id="PTHR20902:SF0">
    <property type="entry name" value="TRAFFICKING PROTEIN PARTICLE COMPLEX SUBUNIT 5"/>
    <property type="match status" value="1"/>
</dbReference>
<evidence type="ECO:0000313" key="8">
    <source>
        <dbReference type="EMBL" id="OLL26004.1"/>
    </source>
</evidence>
<comment type="similarity">
    <text evidence="2 7">Belongs to the TRAPP small subunits family. BET3 subfamily.</text>
</comment>
<comment type="caution">
    <text evidence="8">The sequence shown here is derived from an EMBL/GenBank/DDBJ whole genome shotgun (WGS) entry which is preliminary data.</text>
</comment>
<dbReference type="CDD" id="cd14943">
    <property type="entry name" value="TRAPPC5_Trs31"/>
    <property type="match status" value="1"/>
</dbReference>
<dbReference type="InterPro" id="IPR024096">
    <property type="entry name" value="NO_sig/Golgi_transp_ligand-bd"/>
</dbReference>
<comment type="subcellular location">
    <subcellularLocation>
        <location evidence="1">Endoplasmic reticulum</location>
    </subcellularLocation>
    <subcellularLocation>
        <location evidence="7">Golgi apparatus</location>
        <location evidence="7">cis-Golgi network</location>
    </subcellularLocation>
</comment>
<dbReference type="EMBL" id="LXFE01000257">
    <property type="protein sequence ID" value="OLL26004.1"/>
    <property type="molecule type" value="Genomic_DNA"/>
</dbReference>
<evidence type="ECO:0000256" key="1">
    <source>
        <dbReference type="ARBA" id="ARBA00004240"/>
    </source>
</evidence>
<accession>A0A1U7LTN4</accession>
<dbReference type="OrthoDB" id="10254842at2759"/>
<dbReference type="PANTHER" id="PTHR20902">
    <property type="entry name" value="41-2 PROTEIN ANTIGEN-RELATED"/>
    <property type="match status" value="1"/>
</dbReference>
<dbReference type="FunFam" id="3.30.1380.20:FF:000002">
    <property type="entry name" value="Trafficking protein particle complex subunit"/>
    <property type="match status" value="1"/>
</dbReference>
<dbReference type="Gene3D" id="3.30.1380.20">
    <property type="entry name" value="Trafficking protein particle complex subunit 3"/>
    <property type="match status" value="1"/>
</dbReference>
<evidence type="ECO:0000256" key="7">
    <source>
        <dbReference type="PIRNR" id="PIRNR017479"/>
    </source>
</evidence>
<evidence type="ECO:0000256" key="3">
    <source>
        <dbReference type="ARBA" id="ARBA00022448"/>
    </source>
</evidence>
<dbReference type="AlphaFoldDB" id="A0A1U7LTN4"/>